<dbReference type="RefSeq" id="WP_259314632.1">
    <property type="nucleotide sequence ID" value="NZ_CP087164.1"/>
</dbReference>
<comment type="function">
    <text evidence="2 7">Hydrolysis of 6-phosphogluconolactone to 6-phosphogluconate.</text>
</comment>
<comment type="pathway">
    <text evidence="3 7">Carbohydrate degradation; pentose phosphate pathway; D-ribulose 5-phosphate from D-glucose 6-phosphate (oxidative stage): step 2/3.</text>
</comment>
<dbReference type="EC" id="3.1.1.31" evidence="5 7"/>
<evidence type="ECO:0000256" key="6">
    <source>
        <dbReference type="ARBA" id="ARBA00020337"/>
    </source>
</evidence>
<evidence type="ECO:0000313" key="10">
    <source>
        <dbReference type="Proteomes" id="UP001162834"/>
    </source>
</evidence>
<dbReference type="NCBIfam" id="TIGR01198">
    <property type="entry name" value="pgl"/>
    <property type="match status" value="1"/>
</dbReference>
<dbReference type="KEGG" id="sbae:DSM104329_01350"/>
<accession>A0A9E7BZ55</accession>
<dbReference type="Proteomes" id="UP001162834">
    <property type="component" value="Chromosome"/>
</dbReference>
<name>A0A9E7BZ55_9ACTN</name>
<dbReference type="PANTHER" id="PTHR11054:SF0">
    <property type="entry name" value="6-PHOSPHOGLUCONOLACTONASE"/>
    <property type="match status" value="1"/>
</dbReference>
<dbReference type="CDD" id="cd01400">
    <property type="entry name" value="6PGL"/>
    <property type="match status" value="1"/>
</dbReference>
<organism evidence="9 10">
    <name type="scientific">Capillimicrobium parvum</name>
    <dbReference type="NCBI Taxonomy" id="2884022"/>
    <lineage>
        <taxon>Bacteria</taxon>
        <taxon>Bacillati</taxon>
        <taxon>Actinomycetota</taxon>
        <taxon>Thermoleophilia</taxon>
        <taxon>Solirubrobacterales</taxon>
        <taxon>Capillimicrobiaceae</taxon>
        <taxon>Capillimicrobium</taxon>
    </lineage>
</organism>
<reference evidence="9" key="1">
    <citation type="journal article" date="2022" name="Int. J. Syst. Evol. Microbiol.">
        <title>Pseudomonas aegrilactucae sp. nov. and Pseudomonas morbosilactucae sp. nov., pathogens causing bacterial rot of lettuce in Japan.</title>
        <authorList>
            <person name="Sawada H."/>
            <person name="Fujikawa T."/>
            <person name="Satou M."/>
        </authorList>
    </citation>
    <scope>NUCLEOTIDE SEQUENCE</scope>
    <source>
        <strain evidence="9">0166_1</strain>
    </source>
</reference>
<protein>
    <recommendedName>
        <fullName evidence="6 7">6-phosphogluconolactonase</fullName>
        <shortName evidence="7">6PGL</shortName>
        <ecNumber evidence="5 7">3.1.1.31</ecNumber>
    </recommendedName>
</protein>
<evidence type="ECO:0000256" key="7">
    <source>
        <dbReference type="RuleBase" id="RU365095"/>
    </source>
</evidence>
<dbReference type="InterPro" id="IPR005900">
    <property type="entry name" value="6-phosphogluconolactonase_DevB"/>
</dbReference>
<dbReference type="InterPro" id="IPR037171">
    <property type="entry name" value="NagB/RpiA_transferase-like"/>
</dbReference>
<dbReference type="InterPro" id="IPR006148">
    <property type="entry name" value="Glc/Gal-6P_isomerase"/>
</dbReference>
<gene>
    <name evidence="9" type="primary">nagB</name>
    <name evidence="7" type="synonym">pgl</name>
    <name evidence="9" type="ORF">DSM104329_01350</name>
</gene>
<keyword evidence="10" id="KW-1185">Reference proteome</keyword>
<dbReference type="GO" id="GO:0006098">
    <property type="term" value="P:pentose-phosphate shunt"/>
    <property type="evidence" value="ECO:0007669"/>
    <property type="project" value="InterPro"/>
</dbReference>
<dbReference type="EMBL" id="CP087164">
    <property type="protein sequence ID" value="UGS34966.1"/>
    <property type="molecule type" value="Genomic_DNA"/>
</dbReference>
<evidence type="ECO:0000313" key="9">
    <source>
        <dbReference type="EMBL" id="UGS34966.1"/>
    </source>
</evidence>
<dbReference type="InterPro" id="IPR039104">
    <property type="entry name" value="6PGL"/>
</dbReference>
<evidence type="ECO:0000259" key="8">
    <source>
        <dbReference type="Pfam" id="PF01182"/>
    </source>
</evidence>
<evidence type="ECO:0000256" key="4">
    <source>
        <dbReference type="ARBA" id="ARBA00010662"/>
    </source>
</evidence>
<dbReference type="GO" id="GO:0005975">
    <property type="term" value="P:carbohydrate metabolic process"/>
    <property type="evidence" value="ECO:0007669"/>
    <property type="project" value="UniProtKB-UniRule"/>
</dbReference>
<dbReference type="SUPFAM" id="SSF100950">
    <property type="entry name" value="NagB/RpiA/CoA transferase-like"/>
    <property type="match status" value="1"/>
</dbReference>
<keyword evidence="7 9" id="KW-0378">Hydrolase</keyword>
<comment type="catalytic activity">
    <reaction evidence="1 7">
        <text>6-phospho-D-glucono-1,5-lactone + H2O = 6-phospho-D-gluconate + H(+)</text>
        <dbReference type="Rhea" id="RHEA:12556"/>
        <dbReference type="ChEBI" id="CHEBI:15377"/>
        <dbReference type="ChEBI" id="CHEBI:15378"/>
        <dbReference type="ChEBI" id="CHEBI:57955"/>
        <dbReference type="ChEBI" id="CHEBI:58759"/>
        <dbReference type="EC" id="3.1.1.31"/>
    </reaction>
</comment>
<dbReference type="GO" id="GO:0017057">
    <property type="term" value="F:6-phosphogluconolactonase activity"/>
    <property type="evidence" value="ECO:0007669"/>
    <property type="project" value="UniProtKB-UniRule"/>
</dbReference>
<comment type="similarity">
    <text evidence="4 7">Belongs to the glucosamine/galactosamine-6-phosphate isomerase family. 6-phosphogluconolactonase subfamily.</text>
</comment>
<proteinExistence type="inferred from homology"/>
<evidence type="ECO:0000256" key="5">
    <source>
        <dbReference type="ARBA" id="ARBA00013198"/>
    </source>
</evidence>
<feature type="domain" description="Glucosamine/galactosamine-6-phosphate isomerase" evidence="8">
    <location>
        <begin position="10"/>
        <end position="220"/>
    </location>
</feature>
<evidence type="ECO:0000256" key="3">
    <source>
        <dbReference type="ARBA" id="ARBA00004961"/>
    </source>
</evidence>
<sequence>MSIEIVRVADKEAVAAHSAEVVAAVCNATSRTVHVALAGGTTPERCHELLAPLVSDWGHVHLWLSDERAVGPDDDDSNFKMVRRSLLDGIQIPAGNVHRVLGERGADDAAALYQAEVLDAVVAGADGLPLFDVIMCGMGPDGHTCSLFPGHPEIHVDDRLVVGLHDSPKPPPDRITFTLPLLHAAKRLMLLVAGEEKRDAMAKVAAGPDPAVPASMLSLGALEVVVDGAAAP</sequence>
<dbReference type="Gene3D" id="3.40.50.1360">
    <property type="match status" value="1"/>
</dbReference>
<evidence type="ECO:0000256" key="2">
    <source>
        <dbReference type="ARBA" id="ARBA00002681"/>
    </source>
</evidence>
<dbReference type="Pfam" id="PF01182">
    <property type="entry name" value="Glucosamine_iso"/>
    <property type="match status" value="1"/>
</dbReference>
<dbReference type="PANTHER" id="PTHR11054">
    <property type="entry name" value="6-PHOSPHOGLUCONOLACTONASE"/>
    <property type="match status" value="1"/>
</dbReference>
<dbReference type="AlphaFoldDB" id="A0A9E7BZ55"/>
<evidence type="ECO:0000256" key="1">
    <source>
        <dbReference type="ARBA" id="ARBA00000832"/>
    </source>
</evidence>